<dbReference type="GO" id="GO:0019843">
    <property type="term" value="F:rRNA binding"/>
    <property type="evidence" value="ECO:0007669"/>
    <property type="project" value="UniProtKB-UniRule"/>
</dbReference>
<dbReference type="GO" id="GO:0003735">
    <property type="term" value="F:structural constituent of ribosome"/>
    <property type="evidence" value="ECO:0007669"/>
    <property type="project" value="InterPro"/>
</dbReference>
<comment type="subunit">
    <text evidence="4">Part of the 50S ribosomal subunit. Contacts protein L20.</text>
</comment>
<evidence type="ECO:0000256" key="5">
    <source>
        <dbReference type="RuleBase" id="RU000562"/>
    </source>
</evidence>
<dbReference type="NCBIfam" id="TIGR00061">
    <property type="entry name" value="L21"/>
    <property type="match status" value="1"/>
</dbReference>
<evidence type="ECO:0000313" key="7">
    <source>
        <dbReference type="Proteomes" id="UP000178319"/>
    </source>
</evidence>
<dbReference type="SUPFAM" id="SSF141091">
    <property type="entry name" value="L21p-like"/>
    <property type="match status" value="1"/>
</dbReference>
<evidence type="ECO:0000313" key="6">
    <source>
        <dbReference type="EMBL" id="OGY10396.1"/>
    </source>
</evidence>
<keyword evidence="3 4" id="KW-0687">Ribonucleoprotein</keyword>
<reference evidence="6 7" key="1">
    <citation type="journal article" date="2016" name="Nat. Commun.">
        <title>Thousands of microbial genomes shed light on interconnected biogeochemical processes in an aquifer system.</title>
        <authorList>
            <person name="Anantharaman K."/>
            <person name="Brown C.T."/>
            <person name="Hug L.A."/>
            <person name="Sharon I."/>
            <person name="Castelle C.J."/>
            <person name="Probst A.J."/>
            <person name="Thomas B.C."/>
            <person name="Singh A."/>
            <person name="Wilkins M.J."/>
            <person name="Karaoz U."/>
            <person name="Brodie E.L."/>
            <person name="Williams K.H."/>
            <person name="Hubbard S.S."/>
            <person name="Banfield J.F."/>
        </authorList>
    </citation>
    <scope>NUCLEOTIDE SEQUENCE [LARGE SCALE GENOMIC DNA]</scope>
</reference>
<keyword evidence="4 5" id="KW-0699">rRNA-binding</keyword>
<dbReference type="AlphaFoldDB" id="A0A1G1V4U8"/>
<sequence length="104" mass="11816">MKYAVVKSNGKQYKAEEGKELLLEAKYPTETKNVDLDEVLLVTNEDKVSIGEPLVKGAKVLVSVMGEEKGEKIRVSKYKAKSRYRRTIGHRSQYTRVKVEKIVS</sequence>
<keyword evidence="4 5" id="KW-0694">RNA-binding</keyword>
<protein>
    <recommendedName>
        <fullName evidence="4">Large ribosomal subunit protein bL21</fullName>
    </recommendedName>
</protein>
<evidence type="ECO:0000256" key="4">
    <source>
        <dbReference type="HAMAP-Rule" id="MF_01363"/>
    </source>
</evidence>
<organism evidence="6 7">
    <name type="scientific">Candidatus Blackburnbacteria bacterium RIFCSPHIGHO2_02_FULL_44_20</name>
    <dbReference type="NCBI Taxonomy" id="1797516"/>
    <lineage>
        <taxon>Bacteria</taxon>
        <taxon>Candidatus Blackburniibacteriota</taxon>
    </lineage>
</organism>
<evidence type="ECO:0000256" key="2">
    <source>
        <dbReference type="ARBA" id="ARBA00022980"/>
    </source>
</evidence>
<comment type="similarity">
    <text evidence="1 4 5">Belongs to the bacterial ribosomal protein bL21 family.</text>
</comment>
<name>A0A1G1V4U8_9BACT</name>
<dbReference type="GO" id="GO:0006412">
    <property type="term" value="P:translation"/>
    <property type="evidence" value="ECO:0007669"/>
    <property type="project" value="UniProtKB-UniRule"/>
</dbReference>
<comment type="function">
    <text evidence="4 5">This protein binds to 23S rRNA in the presence of protein L20.</text>
</comment>
<keyword evidence="2 4" id="KW-0689">Ribosomal protein</keyword>
<accession>A0A1G1V4U8</accession>
<evidence type="ECO:0000256" key="3">
    <source>
        <dbReference type="ARBA" id="ARBA00023274"/>
    </source>
</evidence>
<evidence type="ECO:0000256" key="1">
    <source>
        <dbReference type="ARBA" id="ARBA00008563"/>
    </source>
</evidence>
<dbReference type="Proteomes" id="UP000178319">
    <property type="component" value="Unassembled WGS sequence"/>
</dbReference>
<dbReference type="GO" id="GO:0005840">
    <property type="term" value="C:ribosome"/>
    <property type="evidence" value="ECO:0007669"/>
    <property type="project" value="UniProtKB-KW"/>
</dbReference>
<dbReference type="PANTHER" id="PTHR21349:SF0">
    <property type="entry name" value="LARGE RIBOSOMAL SUBUNIT PROTEIN BL21M"/>
    <property type="match status" value="1"/>
</dbReference>
<dbReference type="InterPro" id="IPR036164">
    <property type="entry name" value="bL21-like_sf"/>
</dbReference>
<dbReference type="EMBL" id="MHBZ01000036">
    <property type="protein sequence ID" value="OGY10396.1"/>
    <property type="molecule type" value="Genomic_DNA"/>
</dbReference>
<gene>
    <name evidence="4" type="primary">rplU</name>
    <name evidence="6" type="ORF">A3D26_03740</name>
</gene>
<dbReference type="InterPro" id="IPR028909">
    <property type="entry name" value="bL21-like"/>
</dbReference>
<dbReference type="GO" id="GO:0005737">
    <property type="term" value="C:cytoplasm"/>
    <property type="evidence" value="ECO:0007669"/>
    <property type="project" value="UniProtKB-ARBA"/>
</dbReference>
<dbReference type="GO" id="GO:1990904">
    <property type="term" value="C:ribonucleoprotein complex"/>
    <property type="evidence" value="ECO:0007669"/>
    <property type="project" value="UniProtKB-KW"/>
</dbReference>
<proteinExistence type="inferred from homology"/>
<dbReference type="Pfam" id="PF00829">
    <property type="entry name" value="Ribosomal_L21p"/>
    <property type="match status" value="1"/>
</dbReference>
<dbReference type="InterPro" id="IPR001787">
    <property type="entry name" value="Ribosomal_bL21"/>
</dbReference>
<dbReference type="STRING" id="1797516.A3D26_03740"/>
<dbReference type="PANTHER" id="PTHR21349">
    <property type="entry name" value="50S RIBOSOMAL PROTEIN L21"/>
    <property type="match status" value="1"/>
</dbReference>
<comment type="caution">
    <text evidence="6">The sequence shown here is derived from an EMBL/GenBank/DDBJ whole genome shotgun (WGS) entry which is preliminary data.</text>
</comment>
<dbReference type="HAMAP" id="MF_01363">
    <property type="entry name" value="Ribosomal_bL21"/>
    <property type="match status" value="1"/>
</dbReference>